<dbReference type="OrthoDB" id="190375at2759"/>
<dbReference type="GO" id="GO:0051295">
    <property type="term" value="P:establishment of meiotic spindle localization"/>
    <property type="evidence" value="ECO:0007669"/>
    <property type="project" value="TreeGrafter"/>
</dbReference>
<dbReference type="GO" id="GO:0007051">
    <property type="term" value="P:spindle organization"/>
    <property type="evidence" value="ECO:0007669"/>
    <property type="project" value="TreeGrafter"/>
</dbReference>
<reference evidence="5 6" key="2">
    <citation type="journal article" date="2008" name="Bioinformatics">
        <title>Assembly reconciliation.</title>
        <authorList>
            <person name="Zimin A.V."/>
            <person name="Smith D.R."/>
            <person name="Sutton G."/>
            <person name="Yorke J.A."/>
        </authorList>
    </citation>
    <scope>NUCLEOTIDE SEQUENCE [LARGE SCALE GENOMIC DNA]</scope>
    <source>
        <strain evidence="5 6">TSC#14021-0224.01</strain>
    </source>
</reference>
<dbReference type="SMART" id="SM00015">
    <property type="entry name" value="IQ"/>
    <property type="match status" value="3"/>
</dbReference>
<evidence type="ECO:0000256" key="2">
    <source>
        <dbReference type="ARBA" id="ARBA00022490"/>
    </source>
</evidence>
<evidence type="ECO:0000256" key="4">
    <source>
        <dbReference type="ARBA" id="ARBA00022860"/>
    </source>
</evidence>
<organism evidence="5 6">
    <name type="scientific">Drosophila erecta</name>
    <name type="common">Fruit fly</name>
    <dbReference type="NCBI Taxonomy" id="7220"/>
    <lineage>
        <taxon>Eukaryota</taxon>
        <taxon>Metazoa</taxon>
        <taxon>Ecdysozoa</taxon>
        <taxon>Arthropoda</taxon>
        <taxon>Hexapoda</taxon>
        <taxon>Insecta</taxon>
        <taxon>Pterygota</taxon>
        <taxon>Neoptera</taxon>
        <taxon>Endopterygota</taxon>
        <taxon>Diptera</taxon>
        <taxon>Brachycera</taxon>
        <taxon>Muscomorpha</taxon>
        <taxon>Ephydroidea</taxon>
        <taxon>Drosophilidae</taxon>
        <taxon>Drosophila</taxon>
        <taxon>Sophophora</taxon>
    </lineage>
</organism>
<dbReference type="OMA" id="CTCYCRI"/>
<accession>B3NP93</accession>
<keyword evidence="4" id="KW-0112">Calmodulin-binding</keyword>
<name>B3NP93_DROER</name>
<dbReference type="Pfam" id="PF00612">
    <property type="entry name" value="IQ"/>
    <property type="match status" value="2"/>
</dbReference>
<dbReference type="InterPro" id="IPR051185">
    <property type="entry name" value="ASPM"/>
</dbReference>
<dbReference type="GO" id="GO:0005516">
    <property type="term" value="F:calmodulin binding"/>
    <property type="evidence" value="ECO:0007669"/>
    <property type="project" value="UniProtKB-KW"/>
</dbReference>
<dbReference type="InterPro" id="IPR027417">
    <property type="entry name" value="P-loop_NTPase"/>
</dbReference>
<evidence type="ECO:0000313" key="6">
    <source>
        <dbReference type="Proteomes" id="UP000008711"/>
    </source>
</evidence>
<dbReference type="InterPro" id="IPR000048">
    <property type="entry name" value="IQ_motif_EF-hand-BS"/>
</dbReference>
<dbReference type="PANTHER" id="PTHR22706:SF1">
    <property type="entry name" value="ASSEMBLY FACTOR FOR SPINDLE MICROTUBULES"/>
    <property type="match status" value="1"/>
</dbReference>
<dbReference type="GO" id="GO:0005737">
    <property type="term" value="C:cytoplasm"/>
    <property type="evidence" value="ECO:0007669"/>
    <property type="project" value="UniProtKB-SubCell"/>
</dbReference>
<dbReference type="Proteomes" id="UP000008711">
    <property type="component" value="Unassembled WGS sequence"/>
</dbReference>
<evidence type="ECO:0000256" key="3">
    <source>
        <dbReference type="ARBA" id="ARBA00022737"/>
    </source>
</evidence>
<keyword evidence="2" id="KW-0963">Cytoplasm</keyword>
<dbReference type="PANTHER" id="PTHR22706">
    <property type="entry name" value="ASSEMBLY FACTOR FOR SPINDLE MICROTUBULES"/>
    <property type="match status" value="1"/>
</dbReference>
<proteinExistence type="predicted"/>
<comment type="subcellular location">
    <subcellularLocation>
        <location evidence="1">Cytoplasm</location>
    </subcellularLocation>
</comment>
<dbReference type="GO" id="GO:0000278">
    <property type="term" value="P:mitotic cell cycle"/>
    <property type="evidence" value="ECO:0007669"/>
    <property type="project" value="TreeGrafter"/>
</dbReference>
<dbReference type="AlphaFoldDB" id="B3NP93"/>
<protein>
    <submittedName>
        <fullName evidence="5">Uncharacterized protein</fullName>
    </submittedName>
</protein>
<keyword evidence="3" id="KW-0677">Repeat</keyword>
<dbReference type="eggNOG" id="ENOG502QS0S">
    <property type="taxonomic scope" value="Eukaryota"/>
</dbReference>
<evidence type="ECO:0000313" key="5">
    <source>
        <dbReference type="EMBL" id="EDV56756.1"/>
    </source>
</evidence>
<sequence>MFSGLIPMMQHTRRATAPPSGDFGSGVFEPQSGSIESSKCRMQILSRTGMLVLDYKQYKAARTIQQNWRRFYYRNYFKHLRRAAITIQRWWRGFSVRNNHTRLVENLLQKRVEEHHRRAATKIQALFRGWVSRLTIHDHSKLLRKQVCAAEDLLNCVAFKLHHLLRTFAIPGVYSLKNSNCMSRIEKLLASLHFRFHNGRVKSQLAKTVAARSRDKEAFKKSSKYSKVPFEGARYWSQCKPKCDAALKMCKNIDRRMYRIIEIYDASQREAQAALVEKNRAYRKQKGLMKNIKKAAEKSKRDFCGDVIASMRRWKILVDNELSVGKNIFRNPENLERFIAEISEYANEFENCTCYCRIPVFTEIYCG</sequence>
<reference evidence="5 6" key="1">
    <citation type="journal article" date="2007" name="Nature">
        <title>Evolution of genes and genomes on the Drosophila phylogeny.</title>
        <authorList>
            <consortium name="Drosophila 12 Genomes Consortium"/>
            <person name="Clark A.G."/>
            <person name="Eisen M.B."/>
            <person name="Smith D.R."/>
            <person name="Bergman C.M."/>
            <person name="Oliver B."/>
            <person name="Markow T.A."/>
            <person name="Kaufman T.C."/>
            <person name="Kellis M."/>
            <person name="Gelbart W."/>
            <person name="Iyer V.N."/>
            <person name="Pollard D.A."/>
            <person name="Sackton T.B."/>
            <person name="Larracuente A.M."/>
            <person name="Singh N.D."/>
            <person name="Abad J.P."/>
            <person name="Abt D.N."/>
            <person name="Adryan B."/>
            <person name="Aguade M."/>
            <person name="Akashi H."/>
            <person name="Anderson W.W."/>
            <person name="Aquadro C.F."/>
            <person name="Ardell D.H."/>
            <person name="Arguello R."/>
            <person name="Artieri C.G."/>
            <person name="Barbash D.A."/>
            <person name="Barker D."/>
            <person name="Barsanti P."/>
            <person name="Batterham P."/>
            <person name="Batzoglou S."/>
            <person name="Begun D."/>
            <person name="Bhutkar A."/>
            <person name="Blanco E."/>
            <person name="Bosak S.A."/>
            <person name="Bradley R.K."/>
            <person name="Brand A.D."/>
            <person name="Brent M.R."/>
            <person name="Brooks A.N."/>
            <person name="Brown R.H."/>
            <person name="Butlin R.K."/>
            <person name="Caggese C."/>
            <person name="Calvi B.R."/>
            <person name="Bernardo de Carvalho A."/>
            <person name="Caspi A."/>
            <person name="Castrezana S."/>
            <person name="Celniker S.E."/>
            <person name="Chang J.L."/>
            <person name="Chapple C."/>
            <person name="Chatterji S."/>
            <person name="Chinwalla A."/>
            <person name="Civetta A."/>
            <person name="Clifton S.W."/>
            <person name="Comeron J.M."/>
            <person name="Costello J.C."/>
            <person name="Coyne J.A."/>
            <person name="Daub J."/>
            <person name="David R.G."/>
            <person name="Delcher A.L."/>
            <person name="Delehaunty K."/>
            <person name="Do C.B."/>
            <person name="Ebling H."/>
            <person name="Edwards K."/>
            <person name="Eickbush T."/>
            <person name="Evans J.D."/>
            <person name="Filipski A."/>
            <person name="Findeiss S."/>
            <person name="Freyhult E."/>
            <person name="Fulton L."/>
            <person name="Fulton R."/>
            <person name="Garcia A.C."/>
            <person name="Gardiner A."/>
            <person name="Garfield D.A."/>
            <person name="Garvin B.E."/>
            <person name="Gibson G."/>
            <person name="Gilbert D."/>
            <person name="Gnerre S."/>
            <person name="Godfrey J."/>
            <person name="Good R."/>
            <person name="Gotea V."/>
            <person name="Gravely B."/>
            <person name="Greenberg A.J."/>
            <person name="Griffiths-Jones S."/>
            <person name="Gross S."/>
            <person name="Guigo R."/>
            <person name="Gustafson E.A."/>
            <person name="Haerty W."/>
            <person name="Hahn M.W."/>
            <person name="Halligan D.L."/>
            <person name="Halpern A.L."/>
            <person name="Halter G.M."/>
            <person name="Han M.V."/>
            <person name="Heger A."/>
            <person name="Hillier L."/>
            <person name="Hinrichs A.S."/>
            <person name="Holmes I."/>
            <person name="Hoskins R.A."/>
            <person name="Hubisz M.J."/>
            <person name="Hultmark D."/>
            <person name="Huntley M.A."/>
            <person name="Jaffe D.B."/>
            <person name="Jagadeeshan S."/>
            <person name="Jeck W.R."/>
            <person name="Johnson J."/>
            <person name="Jones C.D."/>
            <person name="Jordan W.C."/>
            <person name="Karpen G.H."/>
            <person name="Kataoka E."/>
            <person name="Keightley P.D."/>
            <person name="Kheradpour P."/>
            <person name="Kirkness E.F."/>
            <person name="Koerich L.B."/>
            <person name="Kristiansen K."/>
            <person name="Kudrna D."/>
            <person name="Kulathinal R.J."/>
            <person name="Kumar S."/>
            <person name="Kwok R."/>
            <person name="Lander E."/>
            <person name="Langley C.H."/>
            <person name="Lapoint R."/>
            <person name="Lazzaro B.P."/>
            <person name="Lee S.J."/>
            <person name="Levesque L."/>
            <person name="Li R."/>
            <person name="Lin C.F."/>
            <person name="Lin M.F."/>
            <person name="Lindblad-Toh K."/>
            <person name="Llopart A."/>
            <person name="Long M."/>
            <person name="Low L."/>
            <person name="Lozovsky E."/>
            <person name="Lu J."/>
            <person name="Luo M."/>
            <person name="Machado C.A."/>
            <person name="Makalowski W."/>
            <person name="Marzo M."/>
            <person name="Matsuda M."/>
            <person name="Matzkin L."/>
            <person name="McAllister B."/>
            <person name="McBride C.S."/>
            <person name="McKernan B."/>
            <person name="McKernan K."/>
            <person name="Mendez-Lago M."/>
            <person name="Minx P."/>
            <person name="Mollenhauer M.U."/>
            <person name="Montooth K."/>
            <person name="Mount S.M."/>
            <person name="Mu X."/>
            <person name="Myers E."/>
            <person name="Negre B."/>
            <person name="Newfeld S."/>
            <person name="Nielsen R."/>
            <person name="Noor M.A."/>
            <person name="O'Grady P."/>
            <person name="Pachter L."/>
            <person name="Papaceit M."/>
            <person name="Parisi M.J."/>
            <person name="Parisi M."/>
            <person name="Parts L."/>
            <person name="Pedersen J.S."/>
            <person name="Pesole G."/>
            <person name="Phillippy A.M."/>
            <person name="Ponting C.P."/>
            <person name="Pop M."/>
            <person name="Porcelli D."/>
            <person name="Powell J.R."/>
            <person name="Prohaska S."/>
            <person name="Pruitt K."/>
            <person name="Puig M."/>
            <person name="Quesneville H."/>
            <person name="Ram K.R."/>
            <person name="Rand D."/>
            <person name="Rasmussen M.D."/>
            <person name="Reed L.K."/>
            <person name="Reenan R."/>
            <person name="Reily A."/>
            <person name="Remington K.A."/>
            <person name="Rieger T.T."/>
            <person name="Ritchie M.G."/>
            <person name="Robin C."/>
            <person name="Rogers Y.H."/>
            <person name="Rohde C."/>
            <person name="Rozas J."/>
            <person name="Rubenfield M.J."/>
            <person name="Ruiz A."/>
            <person name="Russo S."/>
            <person name="Salzberg S.L."/>
            <person name="Sanchez-Gracia A."/>
            <person name="Saranga D.J."/>
            <person name="Sato H."/>
            <person name="Schaeffer S.W."/>
            <person name="Schatz M.C."/>
            <person name="Schlenke T."/>
            <person name="Schwartz R."/>
            <person name="Segarra C."/>
            <person name="Singh R.S."/>
            <person name="Sirot L."/>
            <person name="Sirota M."/>
            <person name="Sisneros N.B."/>
            <person name="Smith C.D."/>
            <person name="Smith T.F."/>
            <person name="Spieth J."/>
            <person name="Stage D.E."/>
            <person name="Stark A."/>
            <person name="Stephan W."/>
            <person name="Strausberg R.L."/>
            <person name="Strempel S."/>
            <person name="Sturgill D."/>
            <person name="Sutton G."/>
            <person name="Sutton G.G."/>
            <person name="Tao W."/>
            <person name="Teichmann S."/>
            <person name="Tobari Y.N."/>
            <person name="Tomimura Y."/>
            <person name="Tsolas J.M."/>
            <person name="Valente V.L."/>
            <person name="Venter E."/>
            <person name="Venter J.C."/>
            <person name="Vicario S."/>
            <person name="Vieira F.G."/>
            <person name="Vilella A.J."/>
            <person name="Villasante A."/>
            <person name="Walenz B."/>
            <person name="Wang J."/>
            <person name="Wasserman M."/>
            <person name="Watts T."/>
            <person name="Wilson D."/>
            <person name="Wilson R.K."/>
            <person name="Wing R.A."/>
            <person name="Wolfner M.F."/>
            <person name="Wong A."/>
            <person name="Wong G.K."/>
            <person name="Wu C.I."/>
            <person name="Wu G."/>
            <person name="Yamamoto D."/>
            <person name="Yang H.P."/>
            <person name="Yang S.P."/>
            <person name="Yorke J.A."/>
            <person name="Yoshida K."/>
            <person name="Zdobnov E."/>
            <person name="Zhang P."/>
            <person name="Zhang Y."/>
            <person name="Zimin A.V."/>
            <person name="Baldwin J."/>
            <person name="Abdouelleil A."/>
            <person name="Abdulkadir J."/>
            <person name="Abebe A."/>
            <person name="Abera B."/>
            <person name="Abreu J."/>
            <person name="Acer S.C."/>
            <person name="Aftuck L."/>
            <person name="Alexander A."/>
            <person name="An P."/>
            <person name="Anderson E."/>
            <person name="Anderson S."/>
            <person name="Arachi H."/>
            <person name="Azer M."/>
            <person name="Bachantsang P."/>
            <person name="Barry A."/>
            <person name="Bayul T."/>
            <person name="Berlin A."/>
            <person name="Bessette D."/>
            <person name="Bloom T."/>
            <person name="Blye J."/>
            <person name="Boguslavskiy L."/>
            <person name="Bonnet C."/>
            <person name="Boukhgalter B."/>
            <person name="Bourzgui I."/>
            <person name="Brown A."/>
            <person name="Cahill P."/>
            <person name="Channer S."/>
            <person name="Cheshatsang Y."/>
            <person name="Chuda L."/>
            <person name="Citroen M."/>
            <person name="Collymore A."/>
            <person name="Cooke P."/>
            <person name="Costello M."/>
            <person name="D'Aco K."/>
            <person name="Daza R."/>
            <person name="De Haan G."/>
            <person name="DeGray S."/>
            <person name="DeMaso C."/>
            <person name="Dhargay N."/>
            <person name="Dooley K."/>
            <person name="Dooley E."/>
            <person name="Doricent M."/>
            <person name="Dorje P."/>
            <person name="Dorjee K."/>
            <person name="Dupes A."/>
            <person name="Elong R."/>
            <person name="Falk J."/>
            <person name="Farina A."/>
            <person name="Faro S."/>
            <person name="Ferguson D."/>
            <person name="Fisher S."/>
            <person name="Foley C.D."/>
            <person name="Franke A."/>
            <person name="Friedrich D."/>
            <person name="Gadbois L."/>
            <person name="Gearin G."/>
            <person name="Gearin C.R."/>
            <person name="Giannoukos G."/>
            <person name="Goode T."/>
            <person name="Graham J."/>
            <person name="Grandbois E."/>
            <person name="Grewal S."/>
            <person name="Gyaltsen K."/>
            <person name="Hafez N."/>
            <person name="Hagos B."/>
            <person name="Hall J."/>
            <person name="Henson C."/>
            <person name="Hollinger A."/>
            <person name="Honan T."/>
            <person name="Huard M.D."/>
            <person name="Hughes L."/>
            <person name="Hurhula B."/>
            <person name="Husby M.E."/>
            <person name="Kamat A."/>
            <person name="Kanga B."/>
            <person name="Kashin S."/>
            <person name="Khazanovich D."/>
            <person name="Kisner P."/>
            <person name="Lance K."/>
            <person name="Lara M."/>
            <person name="Lee W."/>
            <person name="Lennon N."/>
            <person name="Letendre F."/>
            <person name="LeVine R."/>
            <person name="Lipovsky A."/>
            <person name="Liu X."/>
            <person name="Liu J."/>
            <person name="Liu S."/>
            <person name="Lokyitsang T."/>
            <person name="Lokyitsang Y."/>
            <person name="Lubonja R."/>
            <person name="Lui A."/>
            <person name="MacDonald P."/>
            <person name="Magnisalis V."/>
            <person name="Maru K."/>
            <person name="Matthews C."/>
            <person name="McCusker W."/>
            <person name="McDonough S."/>
            <person name="Mehta T."/>
            <person name="Meldrim J."/>
            <person name="Meneus L."/>
            <person name="Mihai O."/>
            <person name="Mihalev A."/>
            <person name="Mihova T."/>
            <person name="Mittelman R."/>
            <person name="Mlenga V."/>
            <person name="Montmayeur A."/>
            <person name="Mulrain L."/>
            <person name="Navidi A."/>
            <person name="Naylor J."/>
            <person name="Negash T."/>
            <person name="Nguyen T."/>
            <person name="Nguyen N."/>
            <person name="Nicol R."/>
            <person name="Norbu C."/>
            <person name="Norbu N."/>
            <person name="Novod N."/>
            <person name="O'Neill B."/>
            <person name="Osman S."/>
            <person name="Markiewicz E."/>
            <person name="Oyono O.L."/>
            <person name="Patti C."/>
            <person name="Phunkhang P."/>
            <person name="Pierre F."/>
            <person name="Priest M."/>
            <person name="Raghuraman S."/>
            <person name="Rege F."/>
            <person name="Reyes R."/>
            <person name="Rise C."/>
            <person name="Rogov P."/>
            <person name="Ross K."/>
            <person name="Ryan E."/>
            <person name="Settipalli S."/>
            <person name="Shea T."/>
            <person name="Sherpa N."/>
            <person name="Shi L."/>
            <person name="Shih D."/>
            <person name="Sparrow T."/>
            <person name="Spaulding J."/>
            <person name="Stalker J."/>
            <person name="Stange-Thomann N."/>
            <person name="Stavropoulos S."/>
            <person name="Stone C."/>
            <person name="Strader C."/>
            <person name="Tesfaye S."/>
            <person name="Thomson T."/>
            <person name="Thoulutsang Y."/>
            <person name="Thoulutsang D."/>
            <person name="Topham K."/>
            <person name="Topping I."/>
            <person name="Tsamla T."/>
            <person name="Vassiliev H."/>
            <person name="Vo A."/>
            <person name="Wangchuk T."/>
            <person name="Wangdi T."/>
            <person name="Weiand M."/>
            <person name="Wilkinson J."/>
            <person name="Wilson A."/>
            <person name="Yadav S."/>
            <person name="Young G."/>
            <person name="Yu Q."/>
            <person name="Zembek L."/>
            <person name="Zhong D."/>
            <person name="Zimmer A."/>
            <person name="Zwirko Z."/>
            <person name="Jaffe D.B."/>
            <person name="Alvarez P."/>
            <person name="Brockman W."/>
            <person name="Butler J."/>
            <person name="Chin C."/>
            <person name="Gnerre S."/>
            <person name="Grabherr M."/>
            <person name="Kleber M."/>
            <person name="Mauceli E."/>
            <person name="MacCallum I."/>
        </authorList>
    </citation>
    <scope>NUCLEOTIDE SEQUENCE [LARGE SCALE GENOMIC DNA]</scope>
    <source>
        <strain evidence="5 6">TSC#14021-0224.01</strain>
    </source>
</reference>
<evidence type="ECO:0000256" key="1">
    <source>
        <dbReference type="ARBA" id="ARBA00004496"/>
    </source>
</evidence>
<dbReference type="PROSITE" id="PS50096">
    <property type="entry name" value="IQ"/>
    <property type="match status" value="3"/>
</dbReference>
<gene>
    <name evidence="5" type="primary">Dere\GG20062</name>
    <name evidence="5" type="synonym">dere_GLEANR_4892</name>
    <name evidence="5" type="synonym">GG20062</name>
    <name evidence="5" type="ORF">Dere_GG20062</name>
</gene>
<keyword evidence="6" id="KW-1185">Reference proteome</keyword>
<dbReference type="EMBL" id="CH954179">
    <property type="protein sequence ID" value="EDV56756.1"/>
    <property type="molecule type" value="Genomic_DNA"/>
</dbReference>
<dbReference type="Gene3D" id="1.20.5.190">
    <property type="match status" value="2"/>
</dbReference>
<dbReference type="GO" id="GO:0000922">
    <property type="term" value="C:spindle pole"/>
    <property type="evidence" value="ECO:0007669"/>
    <property type="project" value="TreeGrafter"/>
</dbReference>
<dbReference type="PhylomeDB" id="B3NP93"/>
<dbReference type="SUPFAM" id="SSF52540">
    <property type="entry name" value="P-loop containing nucleoside triphosphate hydrolases"/>
    <property type="match status" value="1"/>
</dbReference>
<dbReference type="HOGENOM" id="CLU_059449_0_0_1"/>